<feature type="binding site" evidence="14">
    <location>
        <position position="712"/>
    </location>
    <ligand>
        <name>ATP</name>
        <dbReference type="ChEBI" id="CHEBI:30616"/>
    </ligand>
</feature>
<dbReference type="PROSITE" id="PS00108">
    <property type="entry name" value="PROTEIN_KINASE_ST"/>
    <property type="match status" value="1"/>
</dbReference>
<keyword evidence="3" id="KW-0433">Leucine-rich repeat</keyword>
<proteinExistence type="inferred from homology"/>
<keyword evidence="7" id="KW-0677">Repeat</keyword>
<organism evidence="18 19">
    <name type="scientific">Phaseolus vulgaris</name>
    <name type="common">Kidney bean</name>
    <name type="synonym">French bean</name>
    <dbReference type="NCBI Taxonomy" id="3885"/>
    <lineage>
        <taxon>Eukaryota</taxon>
        <taxon>Viridiplantae</taxon>
        <taxon>Streptophyta</taxon>
        <taxon>Embryophyta</taxon>
        <taxon>Tracheophyta</taxon>
        <taxon>Spermatophyta</taxon>
        <taxon>Magnoliopsida</taxon>
        <taxon>eudicotyledons</taxon>
        <taxon>Gunneridae</taxon>
        <taxon>Pentapetalae</taxon>
        <taxon>rosids</taxon>
        <taxon>fabids</taxon>
        <taxon>Fabales</taxon>
        <taxon>Fabaceae</taxon>
        <taxon>Papilionoideae</taxon>
        <taxon>50 kb inversion clade</taxon>
        <taxon>NPAAA clade</taxon>
        <taxon>indigoferoid/millettioid clade</taxon>
        <taxon>Phaseoleae</taxon>
        <taxon>Phaseolus</taxon>
    </lineage>
</organism>
<keyword evidence="13" id="KW-0325">Glycoprotein</keyword>
<dbReference type="GO" id="GO:0004672">
    <property type="term" value="F:protein kinase activity"/>
    <property type="evidence" value="ECO:0007669"/>
    <property type="project" value="InterPro"/>
</dbReference>
<evidence type="ECO:0000256" key="6">
    <source>
        <dbReference type="ARBA" id="ARBA00022729"/>
    </source>
</evidence>
<evidence type="ECO:0000256" key="15">
    <source>
        <dbReference type="SAM" id="Phobius"/>
    </source>
</evidence>
<dbReference type="SUPFAM" id="SSF52058">
    <property type="entry name" value="L domain-like"/>
    <property type="match status" value="1"/>
</dbReference>
<evidence type="ECO:0000256" key="9">
    <source>
        <dbReference type="ARBA" id="ARBA00022777"/>
    </source>
</evidence>
<gene>
    <name evidence="18" type="ORF">PHAVU_004G175900g</name>
</gene>
<evidence type="ECO:0000259" key="17">
    <source>
        <dbReference type="PROSITE" id="PS50011"/>
    </source>
</evidence>
<dbReference type="OrthoDB" id="676979at2759"/>
<protein>
    <recommendedName>
        <fullName evidence="17">Protein kinase domain-containing protein</fullName>
    </recommendedName>
</protein>
<comment type="subcellular location">
    <subcellularLocation>
        <location evidence="1">Membrane</location>
        <topology evidence="1">Single-pass type I membrane protein</topology>
    </subcellularLocation>
</comment>
<dbReference type="SMART" id="SM00220">
    <property type="entry name" value="S_TKc"/>
    <property type="match status" value="1"/>
</dbReference>
<feature type="chain" id="PRO_5004755228" description="Protein kinase domain-containing protein" evidence="16">
    <location>
        <begin position="21"/>
        <end position="1005"/>
    </location>
</feature>
<evidence type="ECO:0000256" key="10">
    <source>
        <dbReference type="ARBA" id="ARBA00022840"/>
    </source>
</evidence>
<feature type="signal peptide" evidence="16">
    <location>
        <begin position="1"/>
        <end position="20"/>
    </location>
</feature>
<dbReference type="InterPro" id="IPR011009">
    <property type="entry name" value="Kinase-like_dom_sf"/>
</dbReference>
<dbReference type="OMA" id="HECEPPV"/>
<dbReference type="AlphaFoldDB" id="V7C460"/>
<dbReference type="InterPro" id="IPR013210">
    <property type="entry name" value="LRR_N_plant-typ"/>
</dbReference>
<keyword evidence="9" id="KW-0418">Kinase</keyword>
<dbReference type="SUPFAM" id="SSF56112">
    <property type="entry name" value="Protein kinase-like (PK-like)"/>
    <property type="match status" value="1"/>
</dbReference>
<dbReference type="GO" id="GO:0033612">
    <property type="term" value="F:receptor serine/threonine kinase binding"/>
    <property type="evidence" value="ECO:0007669"/>
    <property type="project" value="TreeGrafter"/>
</dbReference>
<dbReference type="GO" id="GO:0016020">
    <property type="term" value="C:membrane"/>
    <property type="evidence" value="ECO:0007669"/>
    <property type="project" value="UniProtKB-SubCell"/>
</dbReference>
<evidence type="ECO:0000256" key="11">
    <source>
        <dbReference type="ARBA" id="ARBA00022989"/>
    </source>
</evidence>
<dbReference type="Pfam" id="PF08263">
    <property type="entry name" value="LRRNT_2"/>
    <property type="match status" value="1"/>
</dbReference>
<dbReference type="eggNOG" id="ENOG502QQPF">
    <property type="taxonomic scope" value="Eukaryota"/>
</dbReference>
<dbReference type="SMART" id="SM00369">
    <property type="entry name" value="LRR_TYP"/>
    <property type="match status" value="6"/>
</dbReference>
<keyword evidence="4" id="KW-0808">Transferase</keyword>
<dbReference type="FunFam" id="3.80.10.10:FF:001160">
    <property type="entry name" value="Receptor-like protein kinase HSL1 isoform A"/>
    <property type="match status" value="1"/>
</dbReference>
<keyword evidence="8 14" id="KW-0547">Nucleotide-binding</keyword>
<dbReference type="FunFam" id="1.10.510.10:FF:000714">
    <property type="entry name" value="Kinase family with leucine-rich repeat domain-containing protein"/>
    <property type="match status" value="1"/>
</dbReference>
<dbReference type="Gene3D" id="3.30.200.20">
    <property type="entry name" value="Phosphorylase Kinase, domain 1"/>
    <property type="match status" value="1"/>
</dbReference>
<keyword evidence="11 15" id="KW-1133">Transmembrane helix</keyword>
<evidence type="ECO:0000313" key="18">
    <source>
        <dbReference type="EMBL" id="ESW24967.1"/>
    </source>
</evidence>
<keyword evidence="10 14" id="KW-0067">ATP-binding</keyword>
<feature type="transmembrane region" description="Helical" evidence="15">
    <location>
        <begin position="626"/>
        <end position="650"/>
    </location>
</feature>
<dbReference type="PANTHER" id="PTHR48056:SF29">
    <property type="entry name" value="RECEPTOR-LIKE PROTEIN KINASE HSL1"/>
    <property type="match status" value="1"/>
</dbReference>
<comment type="similarity">
    <text evidence="2">Belongs to the protein kinase superfamily. Ser/Thr protein kinase family.</text>
</comment>
<keyword evidence="12 15" id="KW-0472">Membrane</keyword>
<dbReference type="SUPFAM" id="SSF52047">
    <property type="entry name" value="RNI-like"/>
    <property type="match status" value="1"/>
</dbReference>
<dbReference type="Gramene" id="ESW24967">
    <property type="protein sequence ID" value="ESW24967"/>
    <property type="gene ID" value="PHAVU_004G175900g"/>
</dbReference>
<dbReference type="FunFam" id="3.80.10.10:FF:000077">
    <property type="entry name" value="LRR receptor-like serine/threonine-protein kinase ERL1"/>
    <property type="match status" value="1"/>
</dbReference>
<evidence type="ECO:0000256" key="4">
    <source>
        <dbReference type="ARBA" id="ARBA00022679"/>
    </source>
</evidence>
<dbReference type="Pfam" id="PF00560">
    <property type="entry name" value="LRR_1"/>
    <property type="match status" value="9"/>
</dbReference>
<evidence type="ECO:0000313" key="19">
    <source>
        <dbReference type="Proteomes" id="UP000000226"/>
    </source>
</evidence>
<evidence type="ECO:0000256" key="5">
    <source>
        <dbReference type="ARBA" id="ARBA00022692"/>
    </source>
</evidence>
<evidence type="ECO:0000256" key="1">
    <source>
        <dbReference type="ARBA" id="ARBA00004479"/>
    </source>
</evidence>
<evidence type="ECO:0000256" key="2">
    <source>
        <dbReference type="ARBA" id="ARBA00008684"/>
    </source>
</evidence>
<feature type="domain" description="Protein kinase" evidence="17">
    <location>
        <begin position="683"/>
        <end position="965"/>
    </location>
</feature>
<accession>V7C460</accession>
<sequence length="1005" mass="112423">MTIPFYYYLTIFLFLSCVHSQTQLQDQEHAVLLRIKQHLQNPSFLTHWTPSNTSHCSWPEITCTSDSVTGLTLFNSGIHQTLPNFLCDLKNLTHVNFSTNSIPGEFPTFLYKCSKLVSLDLEGNEFTGSIPNDIDKLVNLQHLNLGSTNLYGDIPTSIGRLKHLRVLQLHYCLFNGTFPAESIANLLNLEFLDMSSNLVLPPSKFPSGLTQLKKVKFFHMYSCNLFGEIPETIGEMVALENLDLSRSNFSGEIPKGLFMLRNLSILYLFNNSLSGEIPGEIEALNLTDLDLAQNNLAGKIPQDFGKLQKLRWLSLSLNNLSGEIPQSLGRLASLEHFHIMFNNLSGILPPDFGGYSELKTFLVANNSFSGKLPENLCYHGQLLNLSAYCNHLNGELPESLGHCSSLKDLKIYSNEFSGSIPSGLWTFNLSNFMVSHNKFSGELPERLSSSISRLEIDYNQFYGRIPTGVSSWTNVVVFKASENYLNGSVPKELTNLPKLTTLLLDHNQLTGPLPSDIISWKSLENLNLSHNQLSGKITDGIGYLPVLNQLDLSENQFSGQVPSILPRLTNLNLSSNHFTGRVPNEFENSVYSESFLNNSGLCADTPVLNLRLCNVGFEKTTKGSSWSLALILCLVAVALLLALLISLLIIKLFRRRKHGLDNSWKLISFQRLSFTESNIVSSMTEHNVIGSGGFGTVYRIPVDGLDHIAVKKICSNRKLDRKLESSFRAEVKILSNIRHKNIVKLLCCISNEDSMLLVYEYLENRSLDRWLHNKGKSSTVSVSMDHFVLDWPKRLKIAIGVAHGLCYMHHDCFPPIVHRDVKTSNILLDAQFNAKIADFGLARMLMKPGDLATMSSVVGSFGYMAPEYVQTTRVSEKIDVFSFGVVLLELTTGKEANYGDEHSSLAEWSWRHIIVGSKIEELLDNDFMDPSYTNEMCSVFKLGVLCTSTLPANRPSMKEVLHILVTIREGFAFGEGNVRQCDGVPLLKNSRWKSRLDDASDNDSD</sequence>
<dbReference type="InterPro" id="IPR017441">
    <property type="entry name" value="Protein_kinase_ATP_BS"/>
</dbReference>
<dbReference type="FunFam" id="3.30.200.20:FF:000666">
    <property type="entry name" value="Kinase family with leucine-rich repeat domain-containing protein"/>
    <property type="match status" value="1"/>
</dbReference>
<dbReference type="Gene3D" id="3.80.10.10">
    <property type="entry name" value="Ribonuclease Inhibitor"/>
    <property type="match status" value="5"/>
</dbReference>
<keyword evidence="5 15" id="KW-0812">Transmembrane</keyword>
<reference evidence="19" key="1">
    <citation type="journal article" date="2014" name="Nat. Genet.">
        <title>A reference genome for common bean and genome-wide analysis of dual domestications.</title>
        <authorList>
            <person name="Schmutz J."/>
            <person name="McClean P.E."/>
            <person name="Mamidi S."/>
            <person name="Wu G.A."/>
            <person name="Cannon S.B."/>
            <person name="Grimwood J."/>
            <person name="Jenkins J."/>
            <person name="Shu S."/>
            <person name="Song Q."/>
            <person name="Chavarro C."/>
            <person name="Torres-Torres M."/>
            <person name="Geffroy V."/>
            <person name="Moghaddam S.M."/>
            <person name="Gao D."/>
            <person name="Abernathy B."/>
            <person name="Barry K."/>
            <person name="Blair M."/>
            <person name="Brick M.A."/>
            <person name="Chovatia M."/>
            <person name="Gepts P."/>
            <person name="Goodstein D.M."/>
            <person name="Gonzales M."/>
            <person name="Hellsten U."/>
            <person name="Hyten D.L."/>
            <person name="Jia G."/>
            <person name="Kelly J.D."/>
            <person name="Kudrna D."/>
            <person name="Lee R."/>
            <person name="Richard M.M."/>
            <person name="Miklas P.N."/>
            <person name="Osorno J.M."/>
            <person name="Rodrigues J."/>
            <person name="Thareau V."/>
            <person name="Urrea C.A."/>
            <person name="Wang M."/>
            <person name="Yu Y."/>
            <person name="Zhang M."/>
            <person name="Wing R.A."/>
            <person name="Cregan P.B."/>
            <person name="Rokhsar D.S."/>
            <person name="Jackson S.A."/>
        </authorList>
    </citation>
    <scope>NUCLEOTIDE SEQUENCE [LARGE SCALE GENOMIC DNA]</scope>
    <source>
        <strain evidence="19">cv. G19833</strain>
    </source>
</reference>
<keyword evidence="6 16" id="KW-0732">Signal</keyword>
<dbReference type="FunFam" id="3.80.10.10:FF:001670">
    <property type="entry name" value="Putative leucine-rich repeat receptor-like protein kinase family protein"/>
    <property type="match status" value="1"/>
</dbReference>
<evidence type="ECO:0000256" key="13">
    <source>
        <dbReference type="ARBA" id="ARBA00023180"/>
    </source>
</evidence>
<dbReference type="Gene3D" id="1.10.510.10">
    <property type="entry name" value="Transferase(Phosphotransferase) domain 1"/>
    <property type="match status" value="1"/>
</dbReference>
<evidence type="ECO:0000256" key="8">
    <source>
        <dbReference type="ARBA" id="ARBA00022741"/>
    </source>
</evidence>
<keyword evidence="19" id="KW-1185">Reference proteome</keyword>
<dbReference type="EMBL" id="CM002291">
    <property type="protein sequence ID" value="ESW24967.1"/>
    <property type="molecule type" value="Genomic_DNA"/>
</dbReference>
<dbReference type="SMR" id="V7C460"/>
<dbReference type="InterPro" id="IPR003591">
    <property type="entry name" value="Leu-rich_rpt_typical-subtyp"/>
</dbReference>
<dbReference type="InterPro" id="IPR050647">
    <property type="entry name" value="Plant_LRR-RLKs"/>
</dbReference>
<dbReference type="InterPro" id="IPR008271">
    <property type="entry name" value="Ser/Thr_kinase_AS"/>
</dbReference>
<dbReference type="InterPro" id="IPR001611">
    <property type="entry name" value="Leu-rich_rpt"/>
</dbReference>
<evidence type="ECO:0000256" key="14">
    <source>
        <dbReference type="PROSITE-ProRule" id="PRU10141"/>
    </source>
</evidence>
<evidence type="ECO:0000256" key="7">
    <source>
        <dbReference type="ARBA" id="ARBA00022737"/>
    </source>
</evidence>
<evidence type="ECO:0000256" key="3">
    <source>
        <dbReference type="ARBA" id="ARBA00022614"/>
    </source>
</evidence>
<dbReference type="Proteomes" id="UP000000226">
    <property type="component" value="Chromosome 4"/>
</dbReference>
<dbReference type="InterPro" id="IPR000719">
    <property type="entry name" value="Prot_kinase_dom"/>
</dbReference>
<dbReference type="InterPro" id="IPR032675">
    <property type="entry name" value="LRR_dom_sf"/>
</dbReference>
<dbReference type="PROSITE" id="PS00107">
    <property type="entry name" value="PROTEIN_KINASE_ATP"/>
    <property type="match status" value="1"/>
</dbReference>
<dbReference type="GO" id="GO:0005524">
    <property type="term" value="F:ATP binding"/>
    <property type="evidence" value="ECO:0007669"/>
    <property type="project" value="UniProtKB-UniRule"/>
</dbReference>
<dbReference type="Pfam" id="PF00069">
    <property type="entry name" value="Pkinase"/>
    <property type="match status" value="1"/>
</dbReference>
<dbReference type="PROSITE" id="PS50011">
    <property type="entry name" value="PROTEIN_KINASE_DOM"/>
    <property type="match status" value="1"/>
</dbReference>
<evidence type="ECO:0000256" key="16">
    <source>
        <dbReference type="SAM" id="SignalP"/>
    </source>
</evidence>
<dbReference type="PROSITE" id="PS51450">
    <property type="entry name" value="LRR"/>
    <property type="match status" value="1"/>
</dbReference>
<evidence type="ECO:0000256" key="12">
    <source>
        <dbReference type="ARBA" id="ARBA00023136"/>
    </source>
</evidence>
<dbReference type="PANTHER" id="PTHR48056">
    <property type="entry name" value="LRR RECEPTOR-LIKE SERINE/THREONINE-PROTEIN KINASE-RELATED"/>
    <property type="match status" value="1"/>
</dbReference>
<name>V7C460_PHAVU</name>